<keyword evidence="2" id="KW-0472">Membrane</keyword>
<gene>
    <name evidence="3" type="ORF">DW787_02565</name>
</gene>
<dbReference type="RefSeq" id="WP_118271512.1">
    <property type="nucleotide sequence ID" value="NZ_QSJI01000002.1"/>
</dbReference>
<dbReference type="InterPro" id="IPR019277">
    <property type="entry name" value="DUF2304"/>
</dbReference>
<name>A0A414FY68_9ACTN</name>
<keyword evidence="2" id="KW-0812">Transmembrane</keyword>
<organism evidence="3 4">
    <name type="scientific">Collinsella intestinalis</name>
    <dbReference type="NCBI Taxonomy" id="147207"/>
    <lineage>
        <taxon>Bacteria</taxon>
        <taxon>Bacillati</taxon>
        <taxon>Actinomycetota</taxon>
        <taxon>Coriobacteriia</taxon>
        <taxon>Coriobacteriales</taxon>
        <taxon>Coriobacteriaceae</taxon>
        <taxon>Collinsella</taxon>
    </lineage>
</organism>
<accession>A0A414FY68</accession>
<evidence type="ECO:0000256" key="1">
    <source>
        <dbReference type="SAM" id="Coils"/>
    </source>
</evidence>
<sequence length="122" mass="13798">MSFVLQIVMIGACLYLFLYVLYLVKRRKLQLRYSLLWLALAFVVLFCSLFPTLLFDVARALGFEAPSNFIFFCAALFMIAISLSLSMIISKQTNAIKNLAQRIALLEHAVNSATDLNSHDID</sequence>
<dbReference type="EMBL" id="QSJI01000002">
    <property type="protein sequence ID" value="RHD56454.1"/>
    <property type="molecule type" value="Genomic_DNA"/>
</dbReference>
<feature type="transmembrane region" description="Helical" evidence="2">
    <location>
        <begin position="69"/>
        <end position="89"/>
    </location>
</feature>
<evidence type="ECO:0000313" key="3">
    <source>
        <dbReference type="EMBL" id="RHD56454.1"/>
    </source>
</evidence>
<comment type="caution">
    <text evidence="3">The sequence shown here is derived from an EMBL/GenBank/DDBJ whole genome shotgun (WGS) entry which is preliminary data.</text>
</comment>
<dbReference type="Pfam" id="PF10066">
    <property type="entry name" value="DUF2304"/>
    <property type="match status" value="1"/>
</dbReference>
<feature type="coiled-coil region" evidence="1">
    <location>
        <begin position="89"/>
        <end position="116"/>
    </location>
</feature>
<dbReference type="AlphaFoldDB" id="A0A414FY68"/>
<evidence type="ECO:0000256" key="2">
    <source>
        <dbReference type="SAM" id="Phobius"/>
    </source>
</evidence>
<reference evidence="3 4" key="1">
    <citation type="submission" date="2018-08" db="EMBL/GenBank/DDBJ databases">
        <title>A genome reference for cultivated species of the human gut microbiota.</title>
        <authorList>
            <person name="Zou Y."/>
            <person name="Xue W."/>
            <person name="Luo G."/>
        </authorList>
    </citation>
    <scope>NUCLEOTIDE SEQUENCE [LARGE SCALE GENOMIC DNA]</scope>
    <source>
        <strain evidence="3 4">AM30-5LB</strain>
    </source>
</reference>
<proteinExistence type="predicted"/>
<keyword evidence="2" id="KW-1133">Transmembrane helix</keyword>
<feature type="transmembrane region" description="Helical" evidence="2">
    <location>
        <begin position="6"/>
        <end position="24"/>
    </location>
</feature>
<keyword evidence="1" id="KW-0175">Coiled coil</keyword>
<evidence type="ECO:0000313" key="4">
    <source>
        <dbReference type="Proteomes" id="UP000286050"/>
    </source>
</evidence>
<dbReference type="Proteomes" id="UP000286050">
    <property type="component" value="Unassembled WGS sequence"/>
</dbReference>
<feature type="transmembrane region" description="Helical" evidence="2">
    <location>
        <begin position="36"/>
        <end position="57"/>
    </location>
</feature>
<protein>
    <submittedName>
        <fullName evidence="3">DUF2304 domain-containing protein</fullName>
    </submittedName>
</protein>